<organism evidence="1">
    <name type="scientific">Anguilla anguilla</name>
    <name type="common">European freshwater eel</name>
    <name type="synonym">Muraena anguilla</name>
    <dbReference type="NCBI Taxonomy" id="7936"/>
    <lineage>
        <taxon>Eukaryota</taxon>
        <taxon>Metazoa</taxon>
        <taxon>Chordata</taxon>
        <taxon>Craniata</taxon>
        <taxon>Vertebrata</taxon>
        <taxon>Euteleostomi</taxon>
        <taxon>Actinopterygii</taxon>
        <taxon>Neopterygii</taxon>
        <taxon>Teleostei</taxon>
        <taxon>Anguilliformes</taxon>
        <taxon>Anguillidae</taxon>
        <taxon>Anguilla</taxon>
    </lineage>
</organism>
<sequence>MWTKKYSCLHHYCACAACFSCYFSNHFHFKVENEEHDLAESERQTSHRMKVSKVKNTAGRELHMTDLL</sequence>
<accession>A0A0E9XYU7</accession>
<evidence type="ECO:0000313" key="1">
    <source>
        <dbReference type="EMBL" id="JAI07602.1"/>
    </source>
</evidence>
<name>A0A0E9XYU7_ANGAN</name>
<dbReference type="EMBL" id="GBXM01000976">
    <property type="protein sequence ID" value="JAI07602.1"/>
    <property type="molecule type" value="Transcribed_RNA"/>
</dbReference>
<protein>
    <submittedName>
        <fullName evidence="1">Uncharacterized protein</fullName>
    </submittedName>
</protein>
<proteinExistence type="predicted"/>
<reference evidence="1" key="2">
    <citation type="journal article" date="2015" name="Fish Shellfish Immunol.">
        <title>Early steps in the European eel (Anguilla anguilla)-Vibrio vulnificus interaction in the gills: Role of the RtxA13 toxin.</title>
        <authorList>
            <person name="Callol A."/>
            <person name="Pajuelo D."/>
            <person name="Ebbesson L."/>
            <person name="Teles M."/>
            <person name="MacKenzie S."/>
            <person name="Amaro C."/>
        </authorList>
    </citation>
    <scope>NUCLEOTIDE SEQUENCE</scope>
</reference>
<reference evidence="1" key="1">
    <citation type="submission" date="2014-11" db="EMBL/GenBank/DDBJ databases">
        <authorList>
            <person name="Amaro Gonzalez C."/>
        </authorList>
    </citation>
    <scope>NUCLEOTIDE SEQUENCE</scope>
</reference>
<dbReference type="AlphaFoldDB" id="A0A0E9XYU7"/>